<evidence type="ECO:0000256" key="2">
    <source>
        <dbReference type="ARBA" id="ARBA00005369"/>
    </source>
</evidence>
<dbReference type="InterPro" id="IPR000682">
    <property type="entry name" value="PCMT"/>
</dbReference>
<evidence type="ECO:0000256" key="3">
    <source>
        <dbReference type="ARBA" id="ARBA00011890"/>
    </source>
</evidence>
<evidence type="ECO:0000256" key="4">
    <source>
        <dbReference type="ARBA" id="ARBA00013346"/>
    </source>
</evidence>
<keyword evidence="5" id="KW-0963">Cytoplasm</keyword>
<dbReference type="Gene3D" id="3.40.50.150">
    <property type="entry name" value="Vaccinia Virus protein VP39"/>
    <property type="match status" value="1"/>
</dbReference>
<comment type="caution">
    <text evidence="12">The sequence shown here is derived from an EMBL/GenBank/DDBJ whole genome shotgun (WGS) entry which is preliminary data.</text>
</comment>
<evidence type="ECO:0000256" key="8">
    <source>
        <dbReference type="ARBA" id="ARBA00022691"/>
    </source>
</evidence>
<organism evidence="12 13">
    <name type="scientific">Actinomadura rugatobispora</name>
    <dbReference type="NCBI Taxonomy" id="1994"/>
    <lineage>
        <taxon>Bacteria</taxon>
        <taxon>Bacillati</taxon>
        <taxon>Actinomycetota</taxon>
        <taxon>Actinomycetes</taxon>
        <taxon>Streptosporangiales</taxon>
        <taxon>Thermomonosporaceae</taxon>
        <taxon>Actinomadura</taxon>
    </lineage>
</organism>
<keyword evidence="6 12" id="KW-0489">Methyltransferase</keyword>
<evidence type="ECO:0000256" key="9">
    <source>
        <dbReference type="ARBA" id="ARBA00030757"/>
    </source>
</evidence>
<dbReference type="InterPro" id="IPR029063">
    <property type="entry name" value="SAM-dependent_MTases_sf"/>
</dbReference>
<comment type="subcellular location">
    <subcellularLocation>
        <location evidence="1">Cytoplasm</location>
    </subcellularLocation>
</comment>
<protein>
    <recommendedName>
        <fullName evidence="4">Protein-L-isoaspartate O-methyltransferase</fullName>
        <ecNumber evidence="3">2.1.1.77</ecNumber>
    </recommendedName>
    <alternativeName>
        <fullName evidence="11">L-isoaspartyl protein carboxyl methyltransferase</fullName>
    </alternativeName>
    <alternativeName>
        <fullName evidence="9">Protein L-isoaspartyl methyltransferase</fullName>
    </alternativeName>
    <alternativeName>
        <fullName evidence="10">Protein-beta-aspartate methyltransferase</fullName>
    </alternativeName>
</protein>
<evidence type="ECO:0000313" key="12">
    <source>
        <dbReference type="EMBL" id="MFC5752103.1"/>
    </source>
</evidence>
<accession>A0ABW1ABM4</accession>
<dbReference type="EMBL" id="JBHSON010000081">
    <property type="protein sequence ID" value="MFC5752103.1"/>
    <property type="molecule type" value="Genomic_DNA"/>
</dbReference>
<evidence type="ECO:0000313" key="13">
    <source>
        <dbReference type="Proteomes" id="UP001596074"/>
    </source>
</evidence>
<name>A0ABW1ABM4_9ACTN</name>
<sequence length="346" mass="37877">MNRRQFIPDTVWVWGDDGWMIPLRREDDPGRWGRLCDSDEAIVTQVDDGAGTRGVQPTSSSSAPSVMRHMINALDVEPGMRVLEIGTGTGYNAAMLAEIASAVNVTTVEVDAGIADHARQALNAAGFPVTVITGDGAAGYPENAPYDRVIVTASVSDVPYAWVVQTAAHGRVLMPWGSDLYSGGVLLTLTVGTDGTADGRFTRAVAFMRLREQRPRHVPWRDDEGKGDYLQRATGVFPHEVFEAGSEARFAVGARLPGVTDGRTRNEDGSHTFRLSHHETGSWAACTPSDDEHRVRQHGPRRLWDELERAYAWWHDSGKPGPTRFGLTVTPEGQHVWLDSPANRIT</sequence>
<dbReference type="EC" id="2.1.1.77" evidence="3"/>
<proteinExistence type="inferred from homology"/>
<keyword evidence="13" id="KW-1185">Reference proteome</keyword>
<dbReference type="CDD" id="cd02440">
    <property type="entry name" value="AdoMet_MTases"/>
    <property type="match status" value="1"/>
</dbReference>
<evidence type="ECO:0000256" key="7">
    <source>
        <dbReference type="ARBA" id="ARBA00022679"/>
    </source>
</evidence>
<dbReference type="GO" id="GO:0008168">
    <property type="term" value="F:methyltransferase activity"/>
    <property type="evidence" value="ECO:0007669"/>
    <property type="project" value="UniProtKB-KW"/>
</dbReference>
<gene>
    <name evidence="12" type="ORF">ACFPZN_41390</name>
</gene>
<dbReference type="PANTHER" id="PTHR11579:SF0">
    <property type="entry name" value="PROTEIN-L-ISOASPARTATE(D-ASPARTATE) O-METHYLTRANSFERASE"/>
    <property type="match status" value="1"/>
</dbReference>
<evidence type="ECO:0000256" key="6">
    <source>
        <dbReference type="ARBA" id="ARBA00022603"/>
    </source>
</evidence>
<dbReference type="RefSeq" id="WP_378288065.1">
    <property type="nucleotide sequence ID" value="NZ_JBHSON010000081.1"/>
</dbReference>
<dbReference type="Pfam" id="PF01135">
    <property type="entry name" value="PCMT"/>
    <property type="match status" value="1"/>
</dbReference>
<evidence type="ECO:0000256" key="11">
    <source>
        <dbReference type="ARBA" id="ARBA00031350"/>
    </source>
</evidence>
<evidence type="ECO:0000256" key="10">
    <source>
        <dbReference type="ARBA" id="ARBA00031323"/>
    </source>
</evidence>
<keyword evidence="7" id="KW-0808">Transferase</keyword>
<keyword evidence="8" id="KW-0949">S-adenosyl-L-methionine</keyword>
<dbReference type="Proteomes" id="UP001596074">
    <property type="component" value="Unassembled WGS sequence"/>
</dbReference>
<evidence type="ECO:0000256" key="5">
    <source>
        <dbReference type="ARBA" id="ARBA00022490"/>
    </source>
</evidence>
<evidence type="ECO:0000256" key="1">
    <source>
        <dbReference type="ARBA" id="ARBA00004496"/>
    </source>
</evidence>
<dbReference type="GO" id="GO:0032259">
    <property type="term" value="P:methylation"/>
    <property type="evidence" value="ECO:0007669"/>
    <property type="project" value="UniProtKB-KW"/>
</dbReference>
<dbReference type="SUPFAM" id="SSF53335">
    <property type="entry name" value="S-adenosyl-L-methionine-dependent methyltransferases"/>
    <property type="match status" value="1"/>
</dbReference>
<dbReference type="PANTHER" id="PTHR11579">
    <property type="entry name" value="PROTEIN-L-ISOASPARTATE O-METHYLTRANSFERASE"/>
    <property type="match status" value="1"/>
</dbReference>
<reference evidence="13" key="1">
    <citation type="journal article" date="2019" name="Int. J. Syst. Evol. Microbiol.">
        <title>The Global Catalogue of Microorganisms (GCM) 10K type strain sequencing project: providing services to taxonomists for standard genome sequencing and annotation.</title>
        <authorList>
            <consortium name="The Broad Institute Genomics Platform"/>
            <consortium name="The Broad Institute Genome Sequencing Center for Infectious Disease"/>
            <person name="Wu L."/>
            <person name="Ma J."/>
        </authorList>
    </citation>
    <scope>NUCLEOTIDE SEQUENCE [LARGE SCALE GENOMIC DNA]</scope>
    <source>
        <strain evidence="13">KCTC 42087</strain>
    </source>
</reference>
<comment type="similarity">
    <text evidence="2">Belongs to the methyltransferase superfamily. L-isoaspartyl/D-aspartyl protein methyltransferase family.</text>
</comment>